<evidence type="ECO:0000313" key="1">
    <source>
        <dbReference type="EMBL" id="MPM20847.1"/>
    </source>
</evidence>
<gene>
    <name evidence="1" type="ORF">SDC9_67285</name>
</gene>
<accession>A0A644XY80</accession>
<name>A0A644XY80_9ZZZZ</name>
<organism evidence="1">
    <name type="scientific">bioreactor metagenome</name>
    <dbReference type="NCBI Taxonomy" id="1076179"/>
    <lineage>
        <taxon>unclassified sequences</taxon>
        <taxon>metagenomes</taxon>
        <taxon>ecological metagenomes</taxon>
    </lineage>
</organism>
<protein>
    <submittedName>
        <fullName evidence="1">Uncharacterized protein</fullName>
    </submittedName>
</protein>
<reference evidence="1" key="1">
    <citation type="submission" date="2019-08" db="EMBL/GenBank/DDBJ databases">
        <authorList>
            <person name="Kucharzyk K."/>
            <person name="Murdoch R.W."/>
            <person name="Higgins S."/>
            <person name="Loffler F."/>
        </authorList>
    </citation>
    <scope>NUCLEOTIDE SEQUENCE</scope>
</reference>
<dbReference type="EMBL" id="VSSQ01003469">
    <property type="protein sequence ID" value="MPM20847.1"/>
    <property type="molecule type" value="Genomic_DNA"/>
</dbReference>
<proteinExistence type="predicted"/>
<dbReference type="AlphaFoldDB" id="A0A644XY80"/>
<sequence>MCGKCSVLFAHDAEATLFPSSTEVVLLVGKPVGIDDAFIDHLLQIGHGIIEFGLEKVQAGTGGSHVPRTIDTESTKDRLKAAPGPSFIVVDLLEGTIAVGVVLPVSIRILEGEGAHDFQQFIGGGGNGQAELVKPILADQQAFVLDDGTRIGQTVGLSVETGMASAYFIVVGLGADRHLCIHVVDRCNQALGNQACQHIAADHEQVGKVVGGSCSLYLYVLIAFV</sequence>
<comment type="caution">
    <text evidence="1">The sequence shown here is derived from an EMBL/GenBank/DDBJ whole genome shotgun (WGS) entry which is preliminary data.</text>
</comment>